<dbReference type="GO" id="GO:0018580">
    <property type="term" value="F:nitronate monooxygenase activity"/>
    <property type="evidence" value="ECO:0007669"/>
    <property type="project" value="InterPro"/>
</dbReference>
<sequence length="316" mass="32839">MPIPVAFQGRLSVPVVAAPQFLVSGPDYVVEACRAGVVGTFPALNQRTTDGYASWLDQIAERLAASPSAAPFGVNLIVHRSNARLMDDLAATVKHKVPLVITSLGIVPDVIAAVHSHGGLVFHDVTTMRHAIKAIEGGVDGLIAVCAGAGGHAGRLSPFALLTVLRAIYQGPLLMGGAISTGRHIAAALMLGADMAYMGTRFIAVRESMAVQAQKDMVVQATAADIVYTPAISGVHANFLRASIQAAGLDPDNLPEATSAHVGDHDKRPWKNIWSAGQGVGSIQDIPTMAGLIARLGDEYRAALRDAAVALPSAAE</sequence>
<name>A0A917KR02_9PROT</name>
<keyword evidence="4" id="KW-0560">Oxidoreductase</keyword>
<dbReference type="Gene3D" id="3.20.20.70">
    <property type="entry name" value="Aldolase class I"/>
    <property type="match status" value="1"/>
</dbReference>
<keyword evidence="7" id="KW-1185">Reference proteome</keyword>
<dbReference type="CDD" id="cd04730">
    <property type="entry name" value="NPD_like"/>
    <property type="match status" value="1"/>
</dbReference>
<dbReference type="EMBL" id="BMKW01000008">
    <property type="protein sequence ID" value="GGJ23753.1"/>
    <property type="molecule type" value="Genomic_DNA"/>
</dbReference>
<proteinExistence type="inferred from homology"/>
<accession>A0A917KR02</accession>
<keyword evidence="2" id="KW-0285">Flavoprotein</keyword>
<dbReference type="Proteomes" id="UP000661507">
    <property type="component" value="Unassembled WGS sequence"/>
</dbReference>
<gene>
    <name evidence="6" type="ORF">GCM10011320_33830</name>
</gene>
<dbReference type="SUPFAM" id="SSF51412">
    <property type="entry name" value="Inosine monophosphate dehydrogenase (IMPDH)"/>
    <property type="match status" value="1"/>
</dbReference>
<dbReference type="InterPro" id="IPR013785">
    <property type="entry name" value="Aldolase_TIM"/>
</dbReference>
<dbReference type="PANTHER" id="PTHR42747">
    <property type="entry name" value="NITRONATE MONOOXYGENASE-RELATED"/>
    <property type="match status" value="1"/>
</dbReference>
<dbReference type="InterPro" id="IPR004136">
    <property type="entry name" value="NMO"/>
</dbReference>
<comment type="caution">
    <text evidence="6">The sequence shown here is derived from an EMBL/GenBank/DDBJ whole genome shotgun (WGS) entry which is preliminary data.</text>
</comment>
<keyword evidence="3" id="KW-0288">FMN</keyword>
<protein>
    <submittedName>
        <fullName evidence="6">2-nitropropane dioxygenase</fullName>
    </submittedName>
</protein>
<evidence type="ECO:0000256" key="1">
    <source>
        <dbReference type="ARBA" id="ARBA00009881"/>
    </source>
</evidence>
<keyword evidence="5" id="KW-0503">Monooxygenase</keyword>
<dbReference type="PANTHER" id="PTHR42747:SF4">
    <property type="entry name" value="BLR1330 PROTEIN"/>
    <property type="match status" value="1"/>
</dbReference>
<dbReference type="FunFam" id="3.20.20.70:FF:000210">
    <property type="entry name" value="2-nitropropane dioxygenase"/>
    <property type="match status" value="1"/>
</dbReference>
<evidence type="ECO:0000313" key="6">
    <source>
        <dbReference type="EMBL" id="GGJ23753.1"/>
    </source>
</evidence>
<evidence type="ECO:0000313" key="7">
    <source>
        <dbReference type="Proteomes" id="UP000661507"/>
    </source>
</evidence>
<dbReference type="AlphaFoldDB" id="A0A917KR02"/>
<comment type="similarity">
    <text evidence="1">Belongs to the nitronate monooxygenase family. NMO class I subfamily.</text>
</comment>
<dbReference type="Pfam" id="PF03060">
    <property type="entry name" value="NMO"/>
    <property type="match status" value="1"/>
</dbReference>
<dbReference type="RefSeq" id="WP_188968678.1">
    <property type="nucleotide sequence ID" value="NZ_BMKW01000008.1"/>
</dbReference>
<evidence type="ECO:0000256" key="2">
    <source>
        <dbReference type="ARBA" id="ARBA00022630"/>
    </source>
</evidence>
<reference evidence="6" key="1">
    <citation type="journal article" date="2014" name="Int. J. Syst. Evol. Microbiol.">
        <title>Complete genome sequence of Corynebacterium casei LMG S-19264T (=DSM 44701T), isolated from a smear-ripened cheese.</title>
        <authorList>
            <consortium name="US DOE Joint Genome Institute (JGI-PGF)"/>
            <person name="Walter F."/>
            <person name="Albersmeier A."/>
            <person name="Kalinowski J."/>
            <person name="Ruckert C."/>
        </authorList>
    </citation>
    <scope>NUCLEOTIDE SEQUENCE</scope>
    <source>
        <strain evidence="6">CGMCC 1.3617</strain>
    </source>
</reference>
<evidence type="ECO:0000256" key="3">
    <source>
        <dbReference type="ARBA" id="ARBA00022643"/>
    </source>
</evidence>
<dbReference type="GO" id="GO:0051213">
    <property type="term" value="F:dioxygenase activity"/>
    <property type="evidence" value="ECO:0007669"/>
    <property type="project" value="UniProtKB-KW"/>
</dbReference>
<evidence type="ECO:0000256" key="5">
    <source>
        <dbReference type="ARBA" id="ARBA00023033"/>
    </source>
</evidence>
<reference evidence="6" key="2">
    <citation type="submission" date="2020-09" db="EMBL/GenBank/DDBJ databases">
        <authorList>
            <person name="Sun Q."/>
            <person name="Zhou Y."/>
        </authorList>
    </citation>
    <scope>NUCLEOTIDE SEQUENCE</scope>
    <source>
        <strain evidence="6">CGMCC 1.3617</strain>
    </source>
</reference>
<keyword evidence="6" id="KW-0223">Dioxygenase</keyword>
<organism evidence="6 7">
    <name type="scientific">Neoroseomonas lacus</name>
    <dbReference type="NCBI Taxonomy" id="287609"/>
    <lineage>
        <taxon>Bacteria</taxon>
        <taxon>Pseudomonadati</taxon>
        <taxon>Pseudomonadota</taxon>
        <taxon>Alphaproteobacteria</taxon>
        <taxon>Acetobacterales</taxon>
        <taxon>Acetobacteraceae</taxon>
        <taxon>Neoroseomonas</taxon>
    </lineage>
</organism>
<evidence type="ECO:0000256" key="4">
    <source>
        <dbReference type="ARBA" id="ARBA00023002"/>
    </source>
</evidence>